<protein>
    <submittedName>
        <fullName evidence="2">Uncharacterized protein</fullName>
    </submittedName>
</protein>
<keyword evidence="1" id="KW-0812">Transmembrane</keyword>
<feature type="transmembrane region" description="Helical" evidence="1">
    <location>
        <begin position="12"/>
        <end position="31"/>
    </location>
</feature>
<sequence>MANASGSFTAVLYLVCGFLVAILPGFMKAIAKSWFHGIDLTESWSGRAFPGNFFFGLITAVLAAWLSGWFFARVYNYFSAKK</sequence>
<dbReference type="STRING" id="1802521.A2893_01985"/>
<evidence type="ECO:0000256" key="1">
    <source>
        <dbReference type="SAM" id="Phobius"/>
    </source>
</evidence>
<dbReference type="Pfam" id="PF18926">
    <property type="entry name" value="DUF5676"/>
    <property type="match status" value="1"/>
</dbReference>
<name>A0A1F8BID5_9BACT</name>
<keyword evidence="1" id="KW-0472">Membrane</keyword>
<feature type="transmembrane region" description="Helical" evidence="1">
    <location>
        <begin position="51"/>
        <end position="72"/>
    </location>
</feature>
<dbReference type="AlphaFoldDB" id="A0A1F8BID5"/>
<reference evidence="2 3" key="1">
    <citation type="journal article" date="2016" name="Nat. Commun.">
        <title>Thousands of microbial genomes shed light on interconnected biogeochemical processes in an aquifer system.</title>
        <authorList>
            <person name="Anantharaman K."/>
            <person name="Brown C.T."/>
            <person name="Hug L.A."/>
            <person name="Sharon I."/>
            <person name="Castelle C.J."/>
            <person name="Probst A.J."/>
            <person name="Thomas B.C."/>
            <person name="Singh A."/>
            <person name="Wilkins M.J."/>
            <person name="Karaoz U."/>
            <person name="Brodie E.L."/>
            <person name="Williams K.H."/>
            <person name="Hubbard S.S."/>
            <person name="Banfield J.F."/>
        </authorList>
    </citation>
    <scope>NUCLEOTIDE SEQUENCE [LARGE SCALE GENOMIC DNA]</scope>
</reference>
<gene>
    <name evidence="2" type="ORF">A2893_01985</name>
</gene>
<organism evidence="2 3">
    <name type="scientific">Candidatus Woesebacteria bacterium RIFCSPLOWO2_01_FULL_39_25</name>
    <dbReference type="NCBI Taxonomy" id="1802521"/>
    <lineage>
        <taxon>Bacteria</taxon>
        <taxon>Candidatus Woeseibacteriota</taxon>
    </lineage>
</organism>
<dbReference type="InterPro" id="IPR044020">
    <property type="entry name" value="DUF5676"/>
</dbReference>
<accession>A0A1F8BID5</accession>
<keyword evidence="1" id="KW-1133">Transmembrane helix</keyword>
<evidence type="ECO:0000313" key="2">
    <source>
        <dbReference type="EMBL" id="OGM63730.1"/>
    </source>
</evidence>
<evidence type="ECO:0000313" key="3">
    <source>
        <dbReference type="Proteomes" id="UP000176725"/>
    </source>
</evidence>
<dbReference type="Proteomes" id="UP000176725">
    <property type="component" value="Unassembled WGS sequence"/>
</dbReference>
<proteinExistence type="predicted"/>
<comment type="caution">
    <text evidence="2">The sequence shown here is derived from an EMBL/GenBank/DDBJ whole genome shotgun (WGS) entry which is preliminary data.</text>
</comment>
<dbReference type="EMBL" id="MGHH01000015">
    <property type="protein sequence ID" value="OGM63730.1"/>
    <property type="molecule type" value="Genomic_DNA"/>
</dbReference>